<evidence type="ECO:0000256" key="2">
    <source>
        <dbReference type="ARBA" id="ARBA00023125"/>
    </source>
</evidence>
<dbReference type="Pfam" id="PF02899">
    <property type="entry name" value="Phage_int_SAM_1"/>
    <property type="match status" value="1"/>
</dbReference>
<dbReference type="PROSITE" id="PS51898">
    <property type="entry name" value="TYR_RECOMBINASE"/>
    <property type="match status" value="1"/>
</dbReference>
<dbReference type="GO" id="GO:0015074">
    <property type="term" value="P:DNA integration"/>
    <property type="evidence" value="ECO:0007669"/>
    <property type="project" value="UniProtKB-KW"/>
</dbReference>
<dbReference type="CDD" id="cd00397">
    <property type="entry name" value="DNA_BRE_C"/>
    <property type="match status" value="1"/>
</dbReference>
<accession>A0A4R2RRL1</accession>
<dbReference type="GO" id="GO:0006310">
    <property type="term" value="P:DNA recombination"/>
    <property type="evidence" value="ECO:0007669"/>
    <property type="project" value="UniProtKB-KW"/>
</dbReference>
<evidence type="ECO:0000313" key="8">
    <source>
        <dbReference type="Proteomes" id="UP000294746"/>
    </source>
</evidence>
<dbReference type="InterPro" id="IPR044068">
    <property type="entry name" value="CB"/>
</dbReference>
<reference evidence="7 8" key="1">
    <citation type="submission" date="2019-03" db="EMBL/GenBank/DDBJ databases">
        <title>Genomic Encyclopedia of Type Strains, Phase IV (KMG-IV): sequencing the most valuable type-strain genomes for metagenomic binning, comparative biology and taxonomic classification.</title>
        <authorList>
            <person name="Goeker M."/>
        </authorList>
    </citation>
    <scope>NUCLEOTIDE SEQUENCE [LARGE SCALE GENOMIC DNA]</scope>
    <source>
        <strain evidence="7 8">DSM 46831</strain>
    </source>
</reference>
<proteinExistence type="predicted"/>
<dbReference type="InterPro" id="IPR010998">
    <property type="entry name" value="Integrase_recombinase_N"/>
</dbReference>
<dbReference type="Gene3D" id="1.10.443.10">
    <property type="entry name" value="Intergrase catalytic core"/>
    <property type="match status" value="1"/>
</dbReference>
<evidence type="ECO:0000256" key="4">
    <source>
        <dbReference type="PROSITE-ProRule" id="PRU01248"/>
    </source>
</evidence>
<dbReference type="AlphaFoldDB" id="A0A4R2RRL1"/>
<sequence>MLIESIQKEFLADKKYEGLKRNSLVAYETFFKNWNQWLHRQNIEHLEELNPRLSKKYLMDCVEKGNNAGTHNTKLKLLRSFSKWLVEEGIVKEMLTQNIKAQKEDHKPKIVSTDDLKLVLSTLRRNRRRDDTFTSRRNYALILFLTGTGLRIKELERLTWADIDFQDSLIRINESKSRKQQSVPLSEALSRELLDWRLFLERKFEKMPLSLFVTEKGEPFSRNGMQNFFKRLKKKLGLQSDFSPHALRAYFIKELLKNGGNLREVQLLARHSKITVTQLYIGYFAHELKDSLDTNNPLNDLI</sequence>
<keyword evidence="2 4" id="KW-0238">DNA-binding</keyword>
<feature type="domain" description="Tyr recombinase" evidence="5">
    <location>
        <begin position="106"/>
        <end position="293"/>
    </location>
</feature>
<keyword evidence="3" id="KW-0233">DNA recombination</keyword>
<evidence type="ECO:0000256" key="1">
    <source>
        <dbReference type="ARBA" id="ARBA00022908"/>
    </source>
</evidence>
<dbReference type="InterPro" id="IPR011010">
    <property type="entry name" value="DNA_brk_join_enz"/>
</dbReference>
<dbReference type="PROSITE" id="PS51900">
    <property type="entry name" value="CB"/>
    <property type="match status" value="1"/>
</dbReference>
<dbReference type="InterPro" id="IPR013762">
    <property type="entry name" value="Integrase-like_cat_sf"/>
</dbReference>
<protein>
    <submittedName>
        <fullName evidence="7">Integrase/recombinase XerC/integrase/recombinase XerD</fullName>
    </submittedName>
</protein>
<dbReference type="Pfam" id="PF00589">
    <property type="entry name" value="Phage_integrase"/>
    <property type="match status" value="1"/>
</dbReference>
<dbReference type="InterPro" id="IPR002104">
    <property type="entry name" value="Integrase_catalytic"/>
</dbReference>
<dbReference type="EMBL" id="SLXV01000033">
    <property type="protein sequence ID" value="TCP65449.1"/>
    <property type="molecule type" value="Genomic_DNA"/>
</dbReference>
<dbReference type="RefSeq" id="WP_131849398.1">
    <property type="nucleotide sequence ID" value="NZ_SLXV01000033.1"/>
</dbReference>
<evidence type="ECO:0000313" key="7">
    <source>
        <dbReference type="EMBL" id="TCP65449.1"/>
    </source>
</evidence>
<name>A0A4R2RRL1_9BACL</name>
<keyword evidence="8" id="KW-1185">Reference proteome</keyword>
<dbReference type="GO" id="GO:0003677">
    <property type="term" value="F:DNA binding"/>
    <property type="evidence" value="ECO:0007669"/>
    <property type="project" value="UniProtKB-UniRule"/>
</dbReference>
<dbReference type="Gene3D" id="1.10.150.130">
    <property type="match status" value="1"/>
</dbReference>
<evidence type="ECO:0000259" key="5">
    <source>
        <dbReference type="PROSITE" id="PS51898"/>
    </source>
</evidence>
<gene>
    <name evidence="7" type="ORF">EDD57_13346</name>
</gene>
<dbReference type="OrthoDB" id="107900at2"/>
<dbReference type="Proteomes" id="UP000294746">
    <property type="component" value="Unassembled WGS sequence"/>
</dbReference>
<evidence type="ECO:0000259" key="6">
    <source>
        <dbReference type="PROSITE" id="PS51900"/>
    </source>
</evidence>
<dbReference type="SUPFAM" id="SSF56349">
    <property type="entry name" value="DNA breaking-rejoining enzymes"/>
    <property type="match status" value="1"/>
</dbReference>
<comment type="caution">
    <text evidence="7">The sequence shown here is derived from an EMBL/GenBank/DDBJ whole genome shotgun (WGS) entry which is preliminary data.</text>
</comment>
<keyword evidence="1" id="KW-0229">DNA integration</keyword>
<dbReference type="PANTHER" id="PTHR30349">
    <property type="entry name" value="PHAGE INTEGRASE-RELATED"/>
    <property type="match status" value="1"/>
</dbReference>
<dbReference type="InterPro" id="IPR050090">
    <property type="entry name" value="Tyrosine_recombinase_XerCD"/>
</dbReference>
<organism evidence="7 8">
    <name type="scientific">Baia soyae</name>
    <dbReference type="NCBI Taxonomy" id="1544746"/>
    <lineage>
        <taxon>Bacteria</taxon>
        <taxon>Bacillati</taxon>
        <taxon>Bacillota</taxon>
        <taxon>Bacilli</taxon>
        <taxon>Bacillales</taxon>
        <taxon>Thermoactinomycetaceae</taxon>
        <taxon>Baia</taxon>
    </lineage>
</organism>
<dbReference type="InterPro" id="IPR004107">
    <property type="entry name" value="Integrase_SAM-like_N"/>
</dbReference>
<evidence type="ECO:0000256" key="3">
    <source>
        <dbReference type="ARBA" id="ARBA00023172"/>
    </source>
</evidence>
<feature type="domain" description="Core-binding (CB)" evidence="6">
    <location>
        <begin position="6"/>
        <end position="86"/>
    </location>
</feature>